<dbReference type="Pfam" id="PF00078">
    <property type="entry name" value="RVT_1"/>
    <property type="match status" value="1"/>
</dbReference>
<proteinExistence type="predicted"/>
<evidence type="ECO:0000313" key="2">
    <source>
        <dbReference type="EMBL" id="VVC42546.1"/>
    </source>
</evidence>
<dbReference type="InterPro" id="IPR043502">
    <property type="entry name" value="DNA/RNA_pol_sf"/>
</dbReference>
<dbReference type="SUPFAM" id="SSF56672">
    <property type="entry name" value="DNA/RNA polymerases"/>
    <property type="match status" value="1"/>
</dbReference>
<gene>
    <name evidence="2" type="ORF">CINCED_3A007920</name>
</gene>
<organism evidence="2 3">
    <name type="scientific">Cinara cedri</name>
    <dbReference type="NCBI Taxonomy" id="506608"/>
    <lineage>
        <taxon>Eukaryota</taxon>
        <taxon>Metazoa</taxon>
        <taxon>Ecdysozoa</taxon>
        <taxon>Arthropoda</taxon>
        <taxon>Hexapoda</taxon>
        <taxon>Insecta</taxon>
        <taxon>Pterygota</taxon>
        <taxon>Neoptera</taxon>
        <taxon>Paraneoptera</taxon>
        <taxon>Hemiptera</taxon>
        <taxon>Sternorrhyncha</taxon>
        <taxon>Aphidomorpha</taxon>
        <taxon>Aphidoidea</taxon>
        <taxon>Aphididae</taxon>
        <taxon>Lachninae</taxon>
        <taxon>Cinara</taxon>
    </lineage>
</organism>
<reference evidence="2 3" key="1">
    <citation type="submission" date="2019-08" db="EMBL/GenBank/DDBJ databases">
        <authorList>
            <person name="Alioto T."/>
            <person name="Alioto T."/>
            <person name="Gomez Garrido J."/>
        </authorList>
    </citation>
    <scope>NUCLEOTIDE SEQUENCE [LARGE SCALE GENOMIC DNA]</scope>
</reference>
<keyword evidence="2" id="KW-0808">Transferase</keyword>
<keyword evidence="3" id="KW-1185">Reference proteome</keyword>
<dbReference type="GO" id="GO:0003964">
    <property type="term" value="F:RNA-directed DNA polymerase activity"/>
    <property type="evidence" value="ECO:0007669"/>
    <property type="project" value="UniProtKB-KW"/>
</dbReference>
<protein>
    <submittedName>
        <fullName evidence="2">Reverse transcriptase domain</fullName>
    </submittedName>
</protein>
<dbReference type="InterPro" id="IPR000477">
    <property type="entry name" value="RT_dom"/>
</dbReference>
<name>A0A5E4NIW3_9HEMI</name>
<evidence type="ECO:0000259" key="1">
    <source>
        <dbReference type="Pfam" id="PF00078"/>
    </source>
</evidence>
<feature type="domain" description="Reverse transcriptase" evidence="1">
    <location>
        <begin position="68"/>
        <end position="158"/>
    </location>
</feature>
<keyword evidence="2" id="KW-0695">RNA-directed DNA polymerase</keyword>
<dbReference type="AlphaFoldDB" id="A0A5E4NIW3"/>
<dbReference type="EMBL" id="CABPRJ010001959">
    <property type="protein sequence ID" value="VVC42546.1"/>
    <property type="molecule type" value="Genomic_DNA"/>
</dbReference>
<dbReference type="OrthoDB" id="6758613at2759"/>
<dbReference type="PANTHER" id="PTHR47027">
    <property type="entry name" value="REVERSE TRANSCRIPTASE DOMAIN-CONTAINING PROTEIN"/>
    <property type="match status" value="1"/>
</dbReference>
<accession>A0A5E4NIW3</accession>
<sequence length="241" mass="27754">MRIEGKVEEYSENDQYGFRRQTVTRGTILGLLVLIEKQIKKNKTTYLAFKDLEKNIQQHTINEVKVKLIGLNIGVIIGGQNVSMIRFADDIVMIADSEGGIQRAVDKMTEIFRILEMKINSKKMKILVCTKDPKIKAKIYIGRKKLEQVEEMVYLGSKITYNCKSTRETKQRISLAKIAVSKKHKLFTSTKLLLNIKKGLIKTYVWSVAAYGSETWAINNVKKKNWKLLYGRDKFDGEKNK</sequence>
<keyword evidence="2" id="KW-0548">Nucleotidyltransferase</keyword>
<evidence type="ECO:0000313" key="3">
    <source>
        <dbReference type="Proteomes" id="UP000325440"/>
    </source>
</evidence>
<dbReference type="Proteomes" id="UP000325440">
    <property type="component" value="Unassembled WGS sequence"/>
</dbReference>
<dbReference type="PANTHER" id="PTHR47027:SF20">
    <property type="entry name" value="REVERSE TRANSCRIPTASE-LIKE PROTEIN WITH RNA-DIRECTED DNA POLYMERASE DOMAIN"/>
    <property type="match status" value="1"/>
</dbReference>